<evidence type="ECO:0000313" key="3">
    <source>
        <dbReference type="Proteomes" id="UP000311382"/>
    </source>
</evidence>
<organism evidence="2 3">
    <name type="scientific">Rhodotorula diobovata</name>
    <dbReference type="NCBI Taxonomy" id="5288"/>
    <lineage>
        <taxon>Eukaryota</taxon>
        <taxon>Fungi</taxon>
        <taxon>Dikarya</taxon>
        <taxon>Basidiomycota</taxon>
        <taxon>Pucciniomycotina</taxon>
        <taxon>Microbotryomycetes</taxon>
        <taxon>Sporidiobolales</taxon>
        <taxon>Sporidiobolaceae</taxon>
        <taxon>Rhodotorula</taxon>
    </lineage>
</organism>
<gene>
    <name evidence="2" type="ORF">DMC30DRAFT_295332</name>
</gene>
<evidence type="ECO:0000313" key="2">
    <source>
        <dbReference type="EMBL" id="TNY23633.1"/>
    </source>
</evidence>
<proteinExistence type="predicted"/>
<reference evidence="2 3" key="1">
    <citation type="submission" date="2019-03" db="EMBL/GenBank/DDBJ databases">
        <title>Rhodosporidium diobovatum UCD-FST 08-225 genome sequencing, assembly, and annotation.</title>
        <authorList>
            <person name="Fakankun I.U."/>
            <person name="Fristensky B."/>
            <person name="Levin D.B."/>
        </authorList>
    </citation>
    <scope>NUCLEOTIDE SEQUENCE [LARGE SCALE GENOMIC DNA]</scope>
    <source>
        <strain evidence="2 3">UCD-FST 08-225</strain>
    </source>
</reference>
<accession>A0A5C5G398</accession>
<name>A0A5C5G398_9BASI</name>
<comment type="caution">
    <text evidence="2">The sequence shown here is derived from an EMBL/GenBank/DDBJ whole genome shotgun (WGS) entry which is preliminary data.</text>
</comment>
<protein>
    <submittedName>
        <fullName evidence="2">Uncharacterized protein</fullName>
    </submittedName>
</protein>
<dbReference type="Proteomes" id="UP000311382">
    <property type="component" value="Unassembled WGS sequence"/>
</dbReference>
<dbReference type="AlphaFoldDB" id="A0A5C5G398"/>
<dbReference type="EMBL" id="SOZI01000009">
    <property type="protein sequence ID" value="TNY23633.1"/>
    <property type="molecule type" value="Genomic_DNA"/>
</dbReference>
<sequence length="284" mass="30618">MVVNRLVRVCKRYRSTYRGDGAALVEGASTAGLAEDVLSLPRTTGRTAAKRSLICTSSVAAASPRALSCCRRASSSWRSRTSASHSSRSSWARSSCSSRVATAASSAAMSSQQWLSSTSAGTACDDVTVADERTARVGDGCAPAPAPARCRSSTRSSRRSLSLTSAALAVRSFATSERVHSSSSWARARSRRSWAFSTLRCSLRRAWRVSEYWVWVSSRGRVSRWAAGTTFAAPWRKTKSSRSSSEGKPRTLTSAVRRSSRSGHGSRLVSRRRGLHQAGTRTDL</sequence>
<feature type="compositionally biased region" description="Polar residues" evidence="1">
    <location>
        <begin position="241"/>
        <end position="254"/>
    </location>
</feature>
<keyword evidence="3" id="KW-1185">Reference proteome</keyword>
<evidence type="ECO:0000256" key="1">
    <source>
        <dbReference type="SAM" id="MobiDB-lite"/>
    </source>
</evidence>
<feature type="region of interest" description="Disordered" evidence="1">
    <location>
        <begin position="236"/>
        <end position="284"/>
    </location>
</feature>